<dbReference type="PRINTS" id="PR00081">
    <property type="entry name" value="GDHRDH"/>
</dbReference>
<evidence type="ECO:0000256" key="1">
    <source>
        <dbReference type="ARBA" id="ARBA00006484"/>
    </source>
</evidence>
<protein>
    <recommendedName>
        <fullName evidence="5">Short-chain alcohol dehydrogenase</fullName>
    </recommendedName>
</protein>
<organism evidence="3 4">
    <name type="scientific">Deinococcus peraridilitoris (strain DSM 19664 / LMG 22246 / CIP 109416 / KR-200)</name>
    <dbReference type="NCBI Taxonomy" id="937777"/>
    <lineage>
        <taxon>Bacteria</taxon>
        <taxon>Thermotogati</taxon>
        <taxon>Deinococcota</taxon>
        <taxon>Deinococci</taxon>
        <taxon>Deinococcales</taxon>
        <taxon>Deinococcaceae</taxon>
        <taxon>Deinococcus</taxon>
    </lineage>
</organism>
<dbReference type="EMBL" id="CP003382">
    <property type="protein sequence ID" value="AFZ67615.1"/>
    <property type="molecule type" value="Genomic_DNA"/>
</dbReference>
<evidence type="ECO:0000256" key="2">
    <source>
        <dbReference type="RuleBase" id="RU000363"/>
    </source>
</evidence>
<dbReference type="SUPFAM" id="SSF51735">
    <property type="entry name" value="NAD(P)-binding Rossmann-fold domains"/>
    <property type="match status" value="1"/>
</dbReference>
<evidence type="ECO:0000313" key="3">
    <source>
        <dbReference type="EMBL" id="AFZ67615.1"/>
    </source>
</evidence>
<dbReference type="KEGG" id="dpd:Deipe_2125"/>
<evidence type="ECO:0008006" key="5">
    <source>
        <dbReference type="Google" id="ProtNLM"/>
    </source>
</evidence>
<keyword evidence="4" id="KW-1185">Reference proteome</keyword>
<dbReference type="InterPro" id="IPR036291">
    <property type="entry name" value="NAD(P)-bd_dom_sf"/>
</dbReference>
<proteinExistence type="inferred from homology"/>
<dbReference type="HOGENOM" id="CLU_010194_9_0_0"/>
<dbReference type="AlphaFoldDB" id="L0A3P9"/>
<accession>L0A3P9</accession>
<name>L0A3P9_DEIPD</name>
<dbReference type="Gene3D" id="3.40.50.720">
    <property type="entry name" value="NAD(P)-binding Rossmann-like Domain"/>
    <property type="match status" value="1"/>
</dbReference>
<dbReference type="STRING" id="937777.Deipe_2125"/>
<comment type="similarity">
    <text evidence="1 2">Belongs to the short-chain dehydrogenases/reductases (SDR) family.</text>
</comment>
<evidence type="ECO:0000313" key="4">
    <source>
        <dbReference type="Proteomes" id="UP000010467"/>
    </source>
</evidence>
<dbReference type="Pfam" id="PF00106">
    <property type="entry name" value="adh_short"/>
    <property type="match status" value="1"/>
</dbReference>
<dbReference type="Proteomes" id="UP000010467">
    <property type="component" value="Chromosome"/>
</dbReference>
<dbReference type="InterPro" id="IPR050259">
    <property type="entry name" value="SDR"/>
</dbReference>
<dbReference type="eggNOG" id="COG0300">
    <property type="taxonomic scope" value="Bacteria"/>
</dbReference>
<dbReference type="PATRIC" id="fig|937777.3.peg.2130"/>
<dbReference type="PANTHER" id="PTHR42879">
    <property type="entry name" value="3-OXOACYL-(ACYL-CARRIER-PROTEIN) REDUCTASE"/>
    <property type="match status" value="1"/>
</dbReference>
<gene>
    <name evidence="3" type="ordered locus">Deipe_2125</name>
</gene>
<sequence length="233" mass="25255">MKQTLQGRWALVTGSTRGIGQQIALGLAQRGANVIVHGRTLAHTQATLDLLAAYGVQTHAVAGELAREEGVQAIIEGVRAGPGSIDILYNNAAIQNPWKPLFEITPRDWQDSFQINLYAVVQLCTAFAPQMRERGFGRIINLTSGIQDVPQLAPYSVSKAAIDKYSRDLAAELRGSNVLVNYLDPGWLRTDLGGPNGEWPVETVLPGALVPALLEDHGPSGRLYAAQDFKYLD</sequence>
<reference evidence="4" key="1">
    <citation type="submission" date="2012-03" db="EMBL/GenBank/DDBJ databases">
        <title>Complete sequence of chromosome of Deinococcus peraridilitoris DSM 19664.</title>
        <authorList>
            <person name="Lucas S."/>
            <person name="Copeland A."/>
            <person name="Lapidus A."/>
            <person name="Glavina del Rio T."/>
            <person name="Dalin E."/>
            <person name="Tice H."/>
            <person name="Bruce D."/>
            <person name="Goodwin L."/>
            <person name="Pitluck S."/>
            <person name="Peters L."/>
            <person name="Mikhailova N."/>
            <person name="Lu M."/>
            <person name="Kyrpides N."/>
            <person name="Mavromatis K."/>
            <person name="Ivanova N."/>
            <person name="Brettin T."/>
            <person name="Detter J.C."/>
            <person name="Han C."/>
            <person name="Larimer F."/>
            <person name="Land M."/>
            <person name="Hauser L."/>
            <person name="Markowitz V."/>
            <person name="Cheng J.-F."/>
            <person name="Hugenholtz P."/>
            <person name="Woyke T."/>
            <person name="Wu D."/>
            <person name="Pukall R."/>
            <person name="Steenblock K."/>
            <person name="Brambilla E."/>
            <person name="Klenk H.-P."/>
            <person name="Eisen J.A."/>
        </authorList>
    </citation>
    <scope>NUCLEOTIDE SEQUENCE [LARGE SCALE GENOMIC DNA]</scope>
    <source>
        <strain evidence="4">DSM 19664 / LMG 22246 / CIP 109416 / KR-200</strain>
    </source>
</reference>
<dbReference type="RefSeq" id="WP_015235920.1">
    <property type="nucleotide sequence ID" value="NC_019793.1"/>
</dbReference>
<dbReference type="CDD" id="cd05233">
    <property type="entry name" value="SDR_c"/>
    <property type="match status" value="1"/>
</dbReference>
<dbReference type="InterPro" id="IPR002347">
    <property type="entry name" value="SDR_fam"/>
</dbReference>
<dbReference type="OrthoDB" id="5786478at2"/>
<dbReference type="PRINTS" id="PR00080">
    <property type="entry name" value="SDRFAMILY"/>
</dbReference>